<dbReference type="SUPFAM" id="SSF51011">
    <property type="entry name" value="Glycosyl hydrolase domain"/>
    <property type="match status" value="1"/>
</dbReference>
<dbReference type="InterPro" id="IPR025300">
    <property type="entry name" value="BetaGal_jelly_roll_dom"/>
</dbReference>
<dbReference type="EC" id="3.2.1.23" evidence="3"/>
<evidence type="ECO:0000256" key="7">
    <source>
        <dbReference type="ARBA" id="ARBA00023295"/>
    </source>
</evidence>
<feature type="domain" description="Beta-galactosidase" evidence="10">
    <location>
        <begin position="402"/>
        <end position="583"/>
    </location>
</feature>
<dbReference type="Pfam" id="PF01301">
    <property type="entry name" value="Glyco_hydro_35"/>
    <property type="match status" value="1"/>
</dbReference>
<dbReference type="Pfam" id="PF13364">
    <property type="entry name" value="BetaGal_ABD2"/>
    <property type="match status" value="2"/>
</dbReference>
<keyword evidence="7" id="KW-0326">Glycosidase</keyword>
<evidence type="ECO:0000256" key="9">
    <source>
        <dbReference type="SAM" id="SignalP"/>
    </source>
</evidence>
<gene>
    <name evidence="11" type="ORF">CI238_08500</name>
</gene>
<keyword evidence="4 9" id="KW-0732">Signal</keyword>
<dbReference type="InterPro" id="IPR018954">
    <property type="entry name" value="Betagal_dom2"/>
</dbReference>
<protein>
    <recommendedName>
        <fullName evidence="3">beta-galactosidase</fullName>
        <ecNumber evidence="3">3.2.1.23</ecNumber>
    </recommendedName>
</protein>
<comment type="similarity">
    <text evidence="2 8">Belongs to the glycosyl hydrolase 35 family.</text>
</comment>
<dbReference type="Gene3D" id="2.102.20.10">
    <property type="entry name" value="Beta-galactosidase, domain 2"/>
    <property type="match status" value="1"/>
</dbReference>
<dbReference type="SMART" id="SM01029">
    <property type="entry name" value="BetaGal_dom2"/>
    <property type="match status" value="1"/>
</dbReference>
<evidence type="ECO:0000256" key="6">
    <source>
        <dbReference type="ARBA" id="ARBA00023180"/>
    </source>
</evidence>
<evidence type="ECO:0000256" key="5">
    <source>
        <dbReference type="ARBA" id="ARBA00022801"/>
    </source>
</evidence>
<evidence type="ECO:0000259" key="10">
    <source>
        <dbReference type="SMART" id="SM01029"/>
    </source>
</evidence>
<keyword evidence="5 11" id="KW-0378">Hydrolase</keyword>
<dbReference type="InterPro" id="IPR036833">
    <property type="entry name" value="BetaGal_dom3_sf"/>
</dbReference>
<comment type="catalytic activity">
    <reaction evidence="1">
        <text>Hydrolysis of terminal non-reducing beta-D-galactose residues in beta-D-galactosides.</text>
        <dbReference type="EC" id="3.2.1.23"/>
    </reaction>
</comment>
<evidence type="ECO:0000256" key="4">
    <source>
        <dbReference type="ARBA" id="ARBA00022729"/>
    </source>
</evidence>
<proteinExistence type="inferred from homology"/>
<evidence type="ECO:0000256" key="2">
    <source>
        <dbReference type="ARBA" id="ARBA00009809"/>
    </source>
</evidence>
<dbReference type="Proteomes" id="UP000076584">
    <property type="component" value="Unassembled WGS sequence"/>
</dbReference>
<dbReference type="InterPro" id="IPR025972">
    <property type="entry name" value="BetaGal_dom3"/>
</dbReference>
<dbReference type="InterPro" id="IPR001944">
    <property type="entry name" value="Glycoside_Hdrlase_35"/>
</dbReference>
<sequence length="1017" mass="111561">MRLGLKAGGLLWLAASLCGSQGASAQNVDWPIHDNGLNEVVQWDHHSYIVNGERLFVFSGEFHYWRIPVPELWRDLLEKVKAAGFNAFSIYNHWGYHNPTPGVLDFDTGAHNFTSIMTVAKELGIYLIIRPGPYVNAETNAGGFPLWLTTGEYGSLRNDDPRYTEAWTPYWSEISKIITPHLVTNGGNVLMFQIENELNGQWKNIPNRVLNPPIANYMQLLQDSARENGIDVPLAHNAPNMRGFSWSKDFSNATGNVDVVGVDSYPSCWSCNLSECTGTNGQYIPYLTQDYYTYFTIQSPSQPNFLPEFQGGSYNPWGGPEGGCPGDIGADFANIFYRDLIYQRVTAISLYMMFGGTNWGWLACPVVASSYDYSSPVSENRIIGSKFYETKLLTLFTRVAKDLTKTERVGNGTGYTNNAAISTSELRNVDNDAAFYVVRHAYTPSNTNEAFKLSVKTSEGSFTIPQHGSSIAINGHQAKVLVTDFAFGEKTLLYSTAEVLSYIVVDGQEVIALWLPEGEVGEFTVTGANSAEIVGETNVGDFNVYPGESNVTIAYKQKKGITLVDLGDGSRAVLLDRSAAYVFWVPTLDNNPFAPVNNTVFVQGPYLVRSASFNETGHSLALTGDADKETTITVFASASLCSITWNGKKVELISRDGNTFTAKIEGPAKFEVPALGPWKVHDSLPEIATDYEATSKSWVVADKTNTSNTVKPASNNPVLYVDEYDIHVGNHIYRATFPTSENAPTGVFLNVTGGLAFGYSVWLNSDYVGSYLGLSYLGANAQEFSFKNATLAESGENILVVIMDNSGHDLREAALAPRGISNATLLGPDAPNYKFSEWKIAGTAGRNDLIDTVRGPINEGGLYAERIGAHLPGYADEDWESFASANGTLSVPDSGIRIFRTVVPLDVPAGLDVSISFRLTAAANDSNRLRALLFVNGYQYGRFNPYIGNQVHFPVPTGILNYNGENTIAVTVWSQAAEGAELKIDWQADYVHTSSFDMSFDSKSLRPDWDENRLEFA</sequence>
<dbReference type="InterPro" id="IPR008979">
    <property type="entry name" value="Galactose-bd-like_sf"/>
</dbReference>
<dbReference type="STRING" id="1573173.A0A167C7T1"/>
<evidence type="ECO:0000313" key="12">
    <source>
        <dbReference type="Proteomes" id="UP000076584"/>
    </source>
</evidence>
<reference evidence="11 12" key="1">
    <citation type="submission" date="2015-06" db="EMBL/GenBank/DDBJ databases">
        <title>Survival trade-offs in plant roots during colonization by closely related pathogenic and mutualistic fungi.</title>
        <authorList>
            <person name="Hacquard S."/>
            <person name="Kracher B."/>
            <person name="Hiruma K."/>
            <person name="Weinman A."/>
            <person name="Muench P."/>
            <person name="Garrido Oter R."/>
            <person name="Ver Loren van Themaat E."/>
            <person name="Dallerey J.-F."/>
            <person name="Damm U."/>
            <person name="Henrissat B."/>
            <person name="Lespinet O."/>
            <person name="Thon M."/>
            <person name="Kemen E."/>
            <person name="McHardy A.C."/>
            <person name="Schulze-Lefert P."/>
            <person name="O'Connell R.J."/>
        </authorList>
    </citation>
    <scope>NUCLEOTIDE SEQUENCE [LARGE SCALE GENOMIC DNA]</scope>
    <source>
        <strain evidence="11 12">MAFF 238704</strain>
    </source>
</reference>
<dbReference type="SUPFAM" id="SSF117100">
    <property type="entry name" value="Beta-galactosidase LacA, domain 3"/>
    <property type="match status" value="1"/>
</dbReference>
<dbReference type="InterPro" id="IPR031330">
    <property type="entry name" value="Gly_Hdrlase_35_cat"/>
</dbReference>
<dbReference type="EMBL" id="LFIW01001475">
    <property type="protein sequence ID" value="KZL82243.1"/>
    <property type="molecule type" value="Genomic_DNA"/>
</dbReference>
<dbReference type="Pfam" id="PF10435">
    <property type="entry name" value="BetaGal_dom2"/>
    <property type="match status" value="1"/>
</dbReference>
<dbReference type="InterPro" id="IPR017853">
    <property type="entry name" value="GH"/>
</dbReference>
<evidence type="ECO:0000256" key="3">
    <source>
        <dbReference type="ARBA" id="ARBA00012756"/>
    </source>
</evidence>
<name>A0A167C7T1_COLIC</name>
<dbReference type="AlphaFoldDB" id="A0A167C7T1"/>
<dbReference type="Gene3D" id="2.60.390.10">
    <property type="entry name" value="Beta-galactosidase, domain 3"/>
    <property type="match status" value="1"/>
</dbReference>
<dbReference type="SUPFAM" id="SSF49785">
    <property type="entry name" value="Galactose-binding domain-like"/>
    <property type="match status" value="2"/>
</dbReference>
<dbReference type="SUPFAM" id="SSF51445">
    <property type="entry name" value="(Trans)glycosidases"/>
    <property type="match status" value="1"/>
</dbReference>
<dbReference type="PRINTS" id="PR00742">
    <property type="entry name" value="GLHYDRLASE35"/>
</dbReference>
<dbReference type="PANTHER" id="PTHR23421">
    <property type="entry name" value="BETA-GALACTOSIDASE RELATED"/>
    <property type="match status" value="1"/>
</dbReference>
<dbReference type="FunFam" id="3.20.20.80:FF:000040">
    <property type="entry name" value="Beta-galactosidase A"/>
    <property type="match status" value="1"/>
</dbReference>
<dbReference type="Gene3D" id="3.20.20.80">
    <property type="entry name" value="Glycosidases"/>
    <property type="match status" value="1"/>
</dbReference>
<keyword evidence="6" id="KW-0325">Glycoprotein</keyword>
<dbReference type="InterPro" id="IPR037110">
    <property type="entry name" value="Betagal_dom2_sf"/>
</dbReference>
<dbReference type="FunFam" id="2.102.20.10:FF:000001">
    <property type="entry name" value="Beta-galactosidase A"/>
    <property type="match status" value="1"/>
</dbReference>
<comment type="caution">
    <text evidence="11">The sequence shown here is derived from an EMBL/GenBank/DDBJ whole genome shotgun (WGS) entry which is preliminary data.</text>
</comment>
<feature type="chain" id="PRO_5007884570" description="beta-galactosidase" evidence="9">
    <location>
        <begin position="26"/>
        <end position="1017"/>
    </location>
</feature>
<evidence type="ECO:0000313" key="11">
    <source>
        <dbReference type="EMBL" id="KZL82243.1"/>
    </source>
</evidence>
<organism evidence="11 12">
    <name type="scientific">Colletotrichum incanum</name>
    <name type="common">Soybean anthracnose fungus</name>
    <dbReference type="NCBI Taxonomy" id="1573173"/>
    <lineage>
        <taxon>Eukaryota</taxon>
        <taxon>Fungi</taxon>
        <taxon>Dikarya</taxon>
        <taxon>Ascomycota</taxon>
        <taxon>Pezizomycotina</taxon>
        <taxon>Sordariomycetes</taxon>
        <taxon>Hypocreomycetidae</taxon>
        <taxon>Glomerellales</taxon>
        <taxon>Glomerellaceae</taxon>
        <taxon>Colletotrichum</taxon>
        <taxon>Colletotrichum spaethianum species complex</taxon>
    </lineage>
</organism>
<keyword evidence="12" id="KW-1185">Reference proteome</keyword>
<evidence type="ECO:0000256" key="8">
    <source>
        <dbReference type="RuleBase" id="RU003679"/>
    </source>
</evidence>
<feature type="signal peptide" evidence="9">
    <location>
        <begin position="1"/>
        <end position="25"/>
    </location>
</feature>
<dbReference type="Pfam" id="PF13363">
    <property type="entry name" value="BetaGal_dom3"/>
    <property type="match status" value="1"/>
</dbReference>
<dbReference type="GO" id="GO:0005975">
    <property type="term" value="P:carbohydrate metabolic process"/>
    <property type="evidence" value="ECO:0007669"/>
    <property type="project" value="InterPro"/>
</dbReference>
<dbReference type="GO" id="GO:0004565">
    <property type="term" value="F:beta-galactosidase activity"/>
    <property type="evidence" value="ECO:0007669"/>
    <property type="project" value="UniProtKB-EC"/>
</dbReference>
<accession>A0A167C7T1</accession>
<dbReference type="Gene3D" id="2.60.120.260">
    <property type="entry name" value="Galactose-binding domain-like"/>
    <property type="match status" value="2"/>
</dbReference>
<evidence type="ECO:0000256" key="1">
    <source>
        <dbReference type="ARBA" id="ARBA00001412"/>
    </source>
</evidence>